<organism evidence="1 2">
    <name type="scientific">Mesorhabditis spiculigera</name>
    <dbReference type="NCBI Taxonomy" id="96644"/>
    <lineage>
        <taxon>Eukaryota</taxon>
        <taxon>Metazoa</taxon>
        <taxon>Ecdysozoa</taxon>
        <taxon>Nematoda</taxon>
        <taxon>Chromadorea</taxon>
        <taxon>Rhabditida</taxon>
        <taxon>Rhabditina</taxon>
        <taxon>Rhabditomorpha</taxon>
        <taxon>Rhabditoidea</taxon>
        <taxon>Rhabditidae</taxon>
        <taxon>Mesorhabditinae</taxon>
        <taxon>Mesorhabditis</taxon>
    </lineage>
</organism>
<protein>
    <submittedName>
        <fullName evidence="1">Uncharacterized protein</fullName>
    </submittedName>
</protein>
<evidence type="ECO:0000313" key="1">
    <source>
        <dbReference type="EMBL" id="CAJ0565575.1"/>
    </source>
</evidence>
<feature type="non-terminal residue" evidence="1">
    <location>
        <position position="164"/>
    </location>
</feature>
<accession>A0AA36CBZ7</accession>
<keyword evidence="2" id="KW-1185">Reference proteome</keyword>
<evidence type="ECO:0000313" key="2">
    <source>
        <dbReference type="Proteomes" id="UP001177023"/>
    </source>
</evidence>
<dbReference type="EMBL" id="CATQJA010001066">
    <property type="protein sequence ID" value="CAJ0565575.1"/>
    <property type="molecule type" value="Genomic_DNA"/>
</dbReference>
<sequence length="164" mass="17957">MVTIEPQEFMPSTTENFMKTTELFITERLLLNSTASTAMTTQHPLPDCICSPIVTGPPFGRVPDGIEDVCAPNTGFLGCKSNSNSPVADRELMRFRLYDESGNTIHDSGPYCSAEATKYATKSCECRTALAKGATINAPFCKGVRTPYWTCTNYGYDPDRCGDI</sequence>
<dbReference type="AlphaFoldDB" id="A0AA36CBZ7"/>
<name>A0AA36CBZ7_9BILA</name>
<gene>
    <name evidence="1" type="ORF">MSPICULIGERA_LOCUS4209</name>
</gene>
<proteinExistence type="predicted"/>
<dbReference type="Proteomes" id="UP001177023">
    <property type="component" value="Unassembled WGS sequence"/>
</dbReference>
<comment type="caution">
    <text evidence="1">The sequence shown here is derived from an EMBL/GenBank/DDBJ whole genome shotgun (WGS) entry which is preliminary data.</text>
</comment>
<reference evidence="1" key="1">
    <citation type="submission" date="2023-06" db="EMBL/GenBank/DDBJ databases">
        <authorList>
            <person name="Delattre M."/>
        </authorList>
    </citation>
    <scope>NUCLEOTIDE SEQUENCE</scope>
    <source>
        <strain evidence="1">AF72</strain>
    </source>
</reference>